<accession>W9R033</accession>
<gene>
    <name evidence="2" type="ORF">L484_017570</name>
</gene>
<feature type="region of interest" description="Disordered" evidence="1">
    <location>
        <begin position="1"/>
        <end position="46"/>
    </location>
</feature>
<sequence>MALRGDLRPQGETYGSKGGPTTPRGELQPQGGTYRPQGGDLQPLGWTYRPQGGTYRGVGPQEGDVQFKKAFVSFLF</sequence>
<dbReference type="EMBL" id="KE344440">
    <property type="protein sequence ID" value="EXB62183.1"/>
    <property type="molecule type" value="Genomic_DNA"/>
</dbReference>
<reference evidence="3" key="1">
    <citation type="submission" date="2013-01" db="EMBL/GenBank/DDBJ databases">
        <title>Draft Genome Sequence of a Mulberry Tree, Morus notabilis C.K. Schneid.</title>
        <authorList>
            <person name="He N."/>
            <person name="Zhao S."/>
        </authorList>
    </citation>
    <scope>NUCLEOTIDE SEQUENCE</scope>
</reference>
<dbReference type="AlphaFoldDB" id="W9R033"/>
<dbReference type="Proteomes" id="UP000030645">
    <property type="component" value="Unassembled WGS sequence"/>
</dbReference>
<keyword evidence="3" id="KW-1185">Reference proteome</keyword>
<evidence type="ECO:0000313" key="2">
    <source>
        <dbReference type="EMBL" id="EXB62183.1"/>
    </source>
</evidence>
<proteinExistence type="predicted"/>
<protein>
    <submittedName>
        <fullName evidence="2">Uncharacterized protein</fullName>
    </submittedName>
</protein>
<evidence type="ECO:0000313" key="3">
    <source>
        <dbReference type="Proteomes" id="UP000030645"/>
    </source>
</evidence>
<organism evidence="2 3">
    <name type="scientific">Morus notabilis</name>
    <dbReference type="NCBI Taxonomy" id="981085"/>
    <lineage>
        <taxon>Eukaryota</taxon>
        <taxon>Viridiplantae</taxon>
        <taxon>Streptophyta</taxon>
        <taxon>Embryophyta</taxon>
        <taxon>Tracheophyta</taxon>
        <taxon>Spermatophyta</taxon>
        <taxon>Magnoliopsida</taxon>
        <taxon>eudicotyledons</taxon>
        <taxon>Gunneridae</taxon>
        <taxon>Pentapetalae</taxon>
        <taxon>rosids</taxon>
        <taxon>fabids</taxon>
        <taxon>Rosales</taxon>
        <taxon>Moraceae</taxon>
        <taxon>Moreae</taxon>
        <taxon>Morus</taxon>
    </lineage>
</organism>
<evidence type="ECO:0000256" key="1">
    <source>
        <dbReference type="SAM" id="MobiDB-lite"/>
    </source>
</evidence>
<name>W9R033_9ROSA</name>